<protein>
    <submittedName>
        <fullName evidence="2">Uncharacterized protein</fullName>
    </submittedName>
</protein>
<feature type="region of interest" description="Disordered" evidence="1">
    <location>
        <begin position="73"/>
        <end position="96"/>
    </location>
</feature>
<evidence type="ECO:0000313" key="2">
    <source>
        <dbReference type="EMBL" id="CAE8629412.1"/>
    </source>
</evidence>
<evidence type="ECO:0000256" key="1">
    <source>
        <dbReference type="SAM" id="MobiDB-lite"/>
    </source>
</evidence>
<reference evidence="2" key="1">
    <citation type="submission" date="2021-02" db="EMBL/GenBank/DDBJ databases">
        <authorList>
            <person name="Dougan E. K."/>
            <person name="Rhodes N."/>
            <person name="Thang M."/>
            <person name="Chan C."/>
        </authorList>
    </citation>
    <scope>NUCLEOTIDE SEQUENCE</scope>
</reference>
<sequence length="96" mass="10287">MTGAAMNFEPPERKVGPELRAVEYVSLLTRRISEAQAIGMHKEQAETSPPGKAEPVPINHALMLPSATVVLRTRGQSQCSGTRHDCDSMNDPGSGS</sequence>
<name>A0A813GSE7_POLGL</name>
<accession>A0A813GSE7</accession>
<organism evidence="2 3">
    <name type="scientific">Polarella glacialis</name>
    <name type="common">Dinoflagellate</name>
    <dbReference type="NCBI Taxonomy" id="89957"/>
    <lineage>
        <taxon>Eukaryota</taxon>
        <taxon>Sar</taxon>
        <taxon>Alveolata</taxon>
        <taxon>Dinophyceae</taxon>
        <taxon>Suessiales</taxon>
        <taxon>Suessiaceae</taxon>
        <taxon>Polarella</taxon>
    </lineage>
</organism>
<evidence type="ECO:0000313" key="3">
    <source>
        <dbReference type="Proteomes" id="UP000626109"/>
    </source>
</evidence>
<dbReference type="EMBL" id="CAJNNW010000613">
    <property type="protein sequence ID" value="CAE8629412.1"/>
    <property type="molecule type" value="Genomic_DNA"/>
</dbReference>
<comment type="caution">
    <text evidence="2">The sequence shown here is derived from an EMBL/GenBank/DDBJ whole genome shotgun (WGS) entry which is preliminary data.</text>
</comment>
<proteinExistence type="predicted"/>
<dbReference type="AlphaFoldDB" id="A0A813GSE7"/>
<dbReference type="Proteomes" id="UP000626109">
    <property type="component" value="Unassembled WGS sequence"/>
</dbReference>
<gene>
    <name evidence="2" type="ORF">PGLA2088_LOCUS857</name>
</gene>